<feature type="transmembrane region" description="Helical" evidence="1">
    <location>
        <begin position="130"/>
        <end position="148"/>
    </location>
</feature>
<organism evidence="2 3">
    <name type="scientific">Paracoccus amoyensis</name>
    <dbReference type="NCBI Taxonomy" id="2760093"/>
    <lineage>
        <taxon>Bacteria</taxon>
        <taxon>Pseudomonadati</taxon>
        <taxon>Pseudomonadota</taxon>
        <taxon>Alphaproteobacteria</taxon>
        <taxon>Rhodobacterales</taxon>
        <taxon>Paracoccaceae</taxon>
        <taxon>Paracoccus</taxon>
    </lineage>
</organism>
<keyword evidence="1" id="KW-1133">Transmembrane helix</keyword>
<name>A0A926GEJ2_9RHOB</name>
<accession>A0A926GEJ2</accession>
<sequence>MTARLNPNQLAAREDQVSRFVRDRYGFRGTLRLHWAALGWDMLRAPVNVMLSPVFLLIRLLAALLSWLGAKRVGQWLARRRIFLKSNVATQIQSDLTRFVGELDAQGIGPNASPAIVREKIASYAETRNAVAEIATSLIVLTCGLLLFHRATPGIISLAGPLAEMRAYSSALDDFALGRGLGRAWYWAFPVQLSPWEVILTGVVLAVLGSLITTFAGILADPLQTVTGTHRRRLMRMLSQLDRAEVGGGIEREHILARLGDLSDAMLMLWRSWR</sequence>
<evidence type="ECO:0000313" key="2">
    <source>
        <dbReference type="EMBL" id="MBC9247725.1"/>
    </source>
</evidence>
<feature type="transmembrane region" description="Helical" evidence="1">
    <location>
        <begin position="198"/>
        <end position="223"/>
    </location>
</feature>
<dbReference type="AlphaFoldDB" id="A0A926GEJ2"/>
<comment type="caution">
    <text evidence="2">The sequence shown here is derived from an EMBL/GenBank/DDBJ whole genome shotgun (WGS) entry which is preliminary data.</text>
</comment>
<dbReference type="InterPro" id="IPR046575">
    <property type="entry name" value="DUF6635"/>
</dbReference>
<keyword evidence="3" id="KW-1185">Reference proteome</keyword>
<feature type="transmembrane region" description="Helical" evidence="1">
    <location>
        <begin position="50"/>
        <end position="70"/>
    </location>
</feature>
<dbReference type="Pfam" id="PF20340">
    <property type="entry name" value="DUF6635"/>
    <property type="match status" value="1"/>
</dbReference>
<dbReference type="RefSeq" id="WP_187794230.1">
    <property type="nucleotide sequence ID" value="NZ_JACOQL010000004.1"/>
</dbReference>
<evidence type="ECO:0000256" key="1">
    <source>
        <dbReference type="SAM" id="Phobius"/>
    </source>
</evidence>
<dbReference type="Proteomes" id="UP000608594">
    <property type="component" value="Unassembled WGS sequence"/>
</dbReference>
<reference evidence="2" key="1">
    <citation type="submission" date="2020-08" db="EMBL/GenBank/DDBJ databases">
        <title>Paracoccus amoyensis sp. nov., isolated from the surface seawater at coast of Xiamen, Fujian.</title>
        <authorList>
            <person name="Lyu L."/>
        </authorList>
    </citation>
    <scope>NUCLEOTIDE SEQUENCE</scope>
    <source>
        <strain evidence="2">11-3</strain>
    </source>
</reference>
<protein>
    <submittedName>
        <fullName evidence="2">Uncharacterized protein</fullName>
    </submittedName>
</protein>
<gene>
    <name evidence="2" type="ORF">H4P12_13660</name>
</gene>
<keyword evidence="1" id="KW-0472">Membrane</keyword>
<keyword evidence="1" id="KW-0812">Transmembrane</keyword>
<dbReference type="EMBL" id="JACOQL010000004">
    <property type="protein sequence ID" value="MBC9247725.1"/>
    <property type="molecule type" value="Genomic_DNA"/>
</dbReference>
<evidence type="ECO:0000313" key="3">
    <source>
        <dbReference type="Proteomes" id="UP000608594"/>
    </source>
</evidence>
<proteinExistence type="predicted"/>